<dbReference type="EMBL" id="JANJYI010000002">
    <property type="protein sequence ID" value="KAK2661034.1"/>
    <property type="molecule type" value="Genomic_DNA"/>
</dbReference>
<sequence length="146" mass="16536">MRYKIRHSWNMIDWNVTQICSQVCNIFENHTKNRVKDHTQMGSTRLERLAKTTCFSLVVAEGVKMEALSTQTQLKTSMLCLILSTIFHSLSLSLSQLDWSECSQDGSRIVALRLPGVGFTGQIPPNTKILSLRSNVITGHFPSDYF</sequence>
<accession>A0AAD9XK69</accession>
<dbReference type="Proteomes" id="UP001280121">
    <property type="component" value="Unassembled WGS sequence"/>
</dbReference>
<gene>
    <name evidence="1" type="ORF">Ddye_007567</name>
</gene>
<evidence type="ECO:0000313" key="1">
    <source>
        <dbReference type="EMBL" id="KAK2661034.1"/>
    </source>
</evidence>
<reference evidence="1" key="1">
    <citation type="journal article" date="2023" name="Plant J.">
        <title>Genome sequences and population genomics provide insights into the demographic history, inbreeding, and mutation load of two 'living fossil' tree species of Dipteronia.</title>
        <authorList>
            <person name="Feng Y."/>
            <person name="Comes H.P."/>
            <person name="Chen J."/>
            <person name="Zhu S."/>
            <person name="Lu R."/>
            <person name="Zhang X."/>
            <person name="Li P."/>
            <person name="Qiu J."/>
            <person name="Olsen K.M."/>
            <person name="Qiu Y."/>
        </authorList>
    </citation>
    <scope>NUCLEOTIDE SEQUENCE</scope>
    <source>
        <strain evidence="1">KIB01</strain>
    </source>
</reference>
<comment type="caution">
    <text evidence="1">The sequence shown here is derived from an EMBL/GenBank/DDBJ whole genome shotgun (WGS) entry which is preliminary data.</text>
</comment>
<dbReference type="AlphaFoldDB" id="A0AAD9XK69"/>
<name>A0AAD9XK69_9ROSI</name>
<keyword evidence="2" id="KW-1185">Reference proteome</keyword>
<evidence type="ECO:0000313" key="2">
    <source>
        <dbReference type="Proteomes" id="UP001280121"/>
    </source>
</evidence>
<protein>
    <submittedName>
        <fullName evidence="1">Uncharacterized protein</fullName>
    </submittedName>
</protein>
<proteinExistence type="predicted"/>
<organism evidence="1 2">
    <name type="scientific">Dipteronia dyeriana</name>
    <dbReference type="NCBI Taxonomy" id="168575"/>
    <lineage>
        <taxon>Eukaryota</taxon>
        <taxon>Viridiplantae</taxon>
        <taxon>Streptophyta</taxon>
        <taxon>Embryophyta</taxon>
        <taxon>Tracheophyta</taxon>
        <taxon>Spermatophyta</taxon>
        <taxon>Magnoliopsida</taxon>
        <taxon>eudicotyledons</taxon>
        <taxon>Gunneridae</taxon>
        <taxon>Pentapetalae</taxon>
        <taxon>rosids</taxon>
        <taxon>malvids</taxon>
        <taxon>Sapindales</taxon>
        <taxon>Sapindaceae</taxon>
        <taxon>Hippocastanoideae</taxon>
        <taxon>Acereae</taxon>
        <taxon>Dipteronia</taxon>
    </lineage>
</organism>